<sequence length="225" mass="22735">MIEGVGKTLGVAGCAGRAGVVVAAKAGLLTPVGGSLVEKGEGGKRIPGLRTIGTDVAVDLGVASMGIDTDVGKVGRDRTEGDGIARGVEADVTVLSDELDAFFGGLRSWPGEGGGGSCKTLGNDSARVADVGNDGRGFLRGLSQSISSSDSSLAAECFRFDDSVSARGVCKGDDGGTGADDASTVVCRTGGDSSRGKAELLPSKFSKRRRRAGDWASSLRRRRGP</sequence>
<protein>
    <submittedName>
        <fullName evidence="2">BZ3500_MvSof-1268-A1-R1_Chr1-1g00938 protein</fullName>
    </submittedName>
</protein>
<proteinExistence type="predicted"/>
<feature type="region of interest" description="Disordered" evidence="1">
    <location>
        <begin position="172"/>
        <end position="225"/>
    </location>
</feature>
<evidence type="ECO:0000313" key="2">
    <source>
        <dbReference type="EMBL" id="SCZ89077.1"/>
    </source>
</evidence>
<reference evidence="3" key="1">
    <citation type="submission" date="2016-10" db="EMBL/GenBank/DDBJ databases">
        <authorList>
            <person name="Jeantristanb JTB J.-T."/>
            <person name="Ricardo R."/>
        </authorList>
    </citation>
    <scope>NUCLEOTIDE SEQUENCE [LARGE SCALE GENOMIC DNA]</scope>
</reference>
<dbReference type="Proteomes" id="UP000249723">
    <property type="component" value="Unassembled WGS sequence"/>
</dbReference>
<keyword evidence="3" id="KW-1185">Reference proteome</keyword>
<dbReference type="EMBL" id="FMWP01000013">
    <property type="protein sequence ID" value="SCZ89077.1"/>
    <property type="molecule type" value="Genomic_DNA"/>
</dbReference>
<accession>A0A2X0MFM0</accession>
<dbReference type="AlphaFoldDB" id="A0A2X0MFM0"/>
<evidence type="ECO:0000256" key="1">
    <source>
        <dbReference type="SAM" id="MobiDB-lite"/>
    </source>
</evidence>
<evidence type="ECO:0000313" key="3">
    <source>
        <dbReference type="Proteomes" id="UP000249723"/>
    </source>
</evidence>
<organism evidence="2 3">
    <name type="scientific">Microbotryum saponariae</name>
    <dbReference type="NCBI Taxonomy" id="289078"/>
    <lineage>
        <taxon>Eukaryota</taxon>
        <taxon>Fungi</taxon>
        <taxon>Dikarya</taxon>
        <taxon>Basidiomycota</taxon>
        <taxon>Pucciniomycotina</taxon>
        <taxon>Microbotryomycetes</taxon>
        <taxon>Microbotryales</taxon>
        <taxon>Microbotryaceae</taxon>
        <taxon>Microbotryum</taxon>
    </lineage>
</organism>
<gene>
    <name evidence="2" type="ORF">BZ3500_MVSOF-1268-A1-R1_CHR1-1G00938</name>
</gene>
<name>A0A2X0MFM0_9BASI</name>